<evidence type="ECO:0000313" key="1">
    <source>
        <dbReference type="EMBL" id="QBK89143.1"/>
    </source>
</evidence>
<proteinExistence type="predicted"/>
<dbReference type="InterPro" id="IPR050757">
    <property type="entry name" value="Collagen_mod_GT25"/>
</dbReference>
<dbReference type="PANTHER" id="PTHR10730:SF45">
    <property type="entry name" value="PROCOLLAGEN-LYSINE,2-OXOGLUTARATE 5-DIOXYGENASE"/>
    <property type="match status" value="1"/>
</dbReference>
<dbReference type="EMBL" id="MK500408">
    <property type="protein sequence ID" value="QBK89143.1"/>
    <property type="molecule type" value="Genomic_DNA"/>
</dbReference>
<organism evidence="1">
    <name type="scientific">Mimivirus LCMiAC02</name>
    <dbReference type="NCBI Taxonomy" id="2506609"/>
    <lineage>
        <taxon>Viruses</taxon>
        <taxon>Varidnaviria</taxon>
        <taxon>Bamfordvirae</taxon>
        <taxon>Nucleocytoviricota</taxon>
        <taxon>Megaviricetes</taxon>
        <taxon>Imitervirales</taxon>
        <taxon>Mimiviridae</taxon>
        <taxon>Klosneuvirinae</taxon>
    </lineage>
</organism>
<reference evidence="1" key="1">
    <citation type="journal article" date="2019" name="MBio">
        <title>Virus Genomes from Deep Sea Sediments Expand the Ocean Megavirome and Support Independent Origins of Viral Gigantism.</title>
        <authorList>
            <person name="Backstrom D."/>
            <person name="Yutin N."/>
            <person name="Jorgensen S.L."/>
            <person name="Dharamshi J."/>
            <person name="Homa F."/>
            <person name="Zaremba-Niedwiedzka K."/>
            <person name="Spang A."/>
            <person name="Wolf Y.I."/>
            <person name="Koonin E.V."/>
            <person name="Ettema T.J."/>
        </authorList>
    </citation>
    <scope>NUCLEOTIDE SEQUENCE</scope>
</reference>
<gene>
    <name evidence="1" type="ORF">LCMiAC02_02370</name>
</gene>
<name>A0A481Z0V4_9VIRU</name>
<sequence>MSFLCLKKFIKYVYMKNYLVLAINYNKHQYKLLETQLTALNLHGRRCQIVVENANKQNLIQDVEQILKDSKAQFTLYRTLGEAGMKSFSSVDKQSGLVNSVTEEKSQLKELHGTVEGVDINTLSFVKSETLPKTEGTESFNQFNLVNSITKEKSQNQIVENLVIILTDKYICLNKNLINILNNNIDNECSNYKLGNNWLFIPGPHNGEIKELNICKEITRQNYNEIIKTSTDNMTCIYYNTGKNPRDIVLFERYVDHLYPIIPKKYTDDFKFSNNLEINIFLDKKSGFQDELFLYILKIDFGSGSDGENIELNVYNGFTNYLWIKDWLEDKIQHSKISKCKFNFINFEKLDENVSKQTKEYRLISYKKFHNSNNDYYFVIDNTHMLDNSNVFKALYLQNRDIMVPLLYQDGKLFSNFWTDYDEKGFYLNSDIYYKILSLKIKHILSIPYFCGTALIKKSIYEEFDLNKSYSNNKWLDSDHDITLCNNLRNNNIGMYLHSGERFGRIIQTSEASKYWDKKQKLDLYLTKDSKIDWERKYSS</sequence>
<accession>A0A481Z0V4</accession>
<protein>
    <submittedName>
        <fullName evidence="1">Uncharacterized protein</fullName>
    </submittedName>
</protein>
<dbReference type="PANTHER" id="PTHR10730">
    <property type="entry name" value="PROCOLLAGEN-LYSINE,2-OXOGLUTARATE 5-DIOXYGENASE/GLYCOSYLTRANSFERASE 25 FAMILY MEMBER"/>
    <property type="match status" value="1"/>
</dbReference>